<reference evidence="2" key="1">
    <citation type="journal article" date="2015" name="Nature">
        <title>Complex archaea that bridge the gap between prokaryotes and eukaryotes.</title>
        <authorList>
            <person name="Spang A."/>
            <person name="Saw J.H."/>
            <person name="Jorgensen S.L."/>
            <person name="Zaremba-Niedzwiedzka K."/>
            <person name="Martijn J."/>
            <person name="Lind A.E."/>
            <person name="van Eijk R."/>
            <person name="Schleper C."/>
            <person name="Guy L."/>
            <person name="Ettema T.J."/>
        </authorList>
    </citation>
    <scope>NUCLEOTIDE SEQUENCE</scope>
</reference>
<dbReference type="InterPro" id="IPR029063">
    <property type="entry name" value="SAM-dependent_MTases_sf"/>
</dbReference>
<evidence type="ECO:0000259" key="1">
    <source>
        <dbReference type="Pfam" id="PF05050"/>
    </source>
</evidence>
<dbReference type="InterPro" id="IPR006342">
    <property type="entry name" value="FkbM_mtfrase"/>
</dbReference>
<dbReference type="AlphaFoldDB" id="A0A0F9GZK7"/>
<organism evidence="2">
    <name type="scientific">marine sediment metagenome</name>
    <dbReference type="NCBI Taxonomy" id="412755"/>
    <lineage>
        <taxon>unclassified sequences</taxon>
        <taxon>metagenomes</taxon>
        <taxon>ecological metagenomes</taxon>
    </lineage>
</organism>
<accession>A0A0F9GZK7</accession>
<feature type="domain" description="Methyltransferase FkbM" evidence="1">
    <location>
        <begin position="7"/>
        <end position="125"/>
    </location>
</feature>
<protein>
    <recommendedName>
        <fullName evidence="1">Methyltransferase FkbM domain-containing protein</fullName>
    </recommendedName>
</protein>
<dbReference type="Gene3D" id="3.40.50.150">
    <property type="entry name" value="Vaccinia Virus protein VP39"/>
    <property type="match status" value="1"/>
</dbReference>
<evidence type="ECO:0000313" key="2">
    <source>
        <dbReference type="EMBL" id="KKL74770.1"/>
    </source>
</evidence>
<comment type="caution">
    <text evidence="2">The sequence shown here is derived from an EMBL/GenBank/DDBJ whole genome shotgun (WGS) entry which is preliminary data.</text>
</comment>
<proteinExistence type="predicted"/>
<dbReference type="Pfam" id="PF05050">
    <property type="entry name" value="Methyltransf_21"/>
    <property type="match status" value="1"/>
</dbReference>
<dbReference type="SUPFAM" id="SSF53335">
    <property type="entry name" value="S-adenosyl-L-methionine-dependent methyltransferases"/>
    <property type="match status" value="1"/>
</dbReference>
<gene>
    <name evidence="2" type="ORF">LCGC14_2061570</name>
</gene>
<name>A0A0F9GZK7_9ZZZZ</name>
<dbReference type="NCBIfam" id="TIGR01444">
    <property type="entry name" value="fkbM_fam"/>
    <property type="match status" value="1"/>
</dbReference>
<dbReference type="EMBL" id="LAZR01024549">
    <property type="protein sequence ID" value="KKL74770.1"/>
    <property type="molecule type" value="Genomic_DNA"/>
</dbReference>
<sequence length="189" mass="21657">MRKIFIDCGGHCGCSIKKFIKGHSGFECFTFEPNPELAKYYEKLPTTLIAKAVWSDDGTTQFYLGGHWGHESSSLYAEKSNVNKDVYAIVEQINLGQWIKDNFNKDDFIVLKFGVEGAEYEVLDSMLKDGSLDYTNELYGEEHFKKHGSTINISRQKRDRIMSAVNTKIKFQNWCAQEDECIARPKVCK</sequence>